<comment type="subcellular location">
    <subcellularLocation>
        <location evidence="1">Cell envelope</location>
    </subcellularLocation>
</comment>
<evidence type="ECO:0000256" key="4">
    <source>
        <dbReference type="ARBA" id="ARBA00022729"/>
    </source>
</evidence>
<dbReference type="InterPro" id="IPR002491">
    <property type="entry name" value="ABC_transptr_periplasmic_BD"/>
</dbReference>
<dbReference type="SUPFAM" id="SSF53807">
    <property type="entry name" value="Helical backbone' metal receptor"/>
    <property type="match status" value="1"/>
</dbReference>
<dbReference type="PANTHER" id="PTHR30532">
    <property type="entry name" value="IRON III DICITRATE-BINDING PERIPLASMIC PROTEIN"/>
    <property type="match status" value="1"/>
</dbReference>
<sequence length="325" mass="36457">MDTASKLFIELEEKMKKFLSFATLTVTIFLLVACGSSSKSENSASSDKVELSSKPKIDGFHYYGDIPKNPKRIASLSSTYTGYLLQLGFDPVTVTSYDAKNPVLKEKVKNAKVLMPEDLESIAKQKPDLIVVDASDKNIDELKKIAPTIAIDYGKNDYLEILNRFGQIFGKEKEADQWIADWKSKTADIGKQLKEKLGQNVTFTVVGLYEKEIYLFGNNWGRGGEVIYKSLGFDAPQKVKEEVFPSGYLQVSQETVNEYIGDYVLVAAEDDKTGSALYESDVWKSIPAVQQNHILKVDANAFYFNDPLTLEYELKTIQDGLEKMN</sequence>
<evidence type="ECO:0000313" key="6">
    <source>
        <dbReference type="EMBL" id="EGC23275.1"/>
    </source>
</evidence>
<evidence type="ECO:0000256" key="1">
    <source>
        <dbReference type="ARBA" id="ARBA00004196"/>
    </source>
</evidence>
<dbReference type="PROSITE" id="PS51257">
    <property type="entry name" value="PROKAR_LIPOPROTEIN"/>
    <property type="match status" value="1"/>
</dbReference>
<evidence type="ECO:0000256" key="2">
    <source>
        <dbReference type="ARBA" id="ARBA00008814"/>
    </source>
</evidence>
<dbReference type="CDD" id="cd01138">
    <property type="entry name" value="FeuA"/>
    <property type="match status" value="1"/>
</dbReference>
<comment type="caution">
    <text evidence="6">The sequence shown here is derived from an EMBL/GenBank/DDBJ whole genome shotgun (WGS) entry which is preliminary data.</text>
</comment>
<proteinExistence type="inferred from homology"/>
<keyword evidence="4" id="KW-0732">Signal</keyword>
<dbReference type="EMBL" id="AEWY01000002">
    <property type="protein sequence ID" value="EGC23275.1"/>
    <property type="molecule type" value="Genomic_DNA"/>
</dbReference>
<dbReference type="AlphaFoldDB" id="F0FC01"/>
<dbReference type="PANTHER" id="PTHR30532:SF26">
    <property type="entry name" value="IRON(3+)-HYDROXAMATE-BINDING PROTEIN FHUD"/>
    <property type="match status" value="1"/>
</dbReference>
<dbReference type="PROSITE" id="PS50983">
    <property type="entry name" value="FE_B12_PBP"/>
    <property type="match status" value="1"/>
</dbReference>
<accession>F0FC01</accession>
<dbReference type="Proteomes" id="UP000004185">
    <property type="component" value="Unassembled WGS sequence"/>
</dbReference>
<protein>
    <submittedName>
        <fullName evidence="6">Periplasmic binding protein</fullName>
    </submittedName>
</protein>
<evidence type="ECO:0000259" key="5">
    <source>
        <dbReference type="PROSITE" id="PS50983"/>
    </source>
</evidence>
<comment type="similarity">
    <text evidence="2">Belongs to the bacterial solute-binding protein 8 family.</text>
</comment>
<dbReference type="GO" id="GO:1901678">
    <property type="term" value="P:iron coordination entity transport"/>
    <property type="evidence" value="ECO:0007669"/>
    <property type="project" value="UniProtKB-ARBA"/>
</dbReference>
<name>F0FC01_STRSA</name>
<organism evidence="6 7">
    <name type="scientific">Streptococcus sanguinis SK353</name>
    <dbReference type="NCBI Taxonomy" id="888815"/>
    <lineage>
        <taxon>Bacteria</taxon>
        <taxon>Bacillati</taxon>
        <taxon>Bacillota</taxon>
        <taxon>Bacilli</taxon>
        <taxon>Lactobacillales</taxon>
        <taxon>Streptococcaceae</taxon>
        <taxon>Streptococcus</taxon>
    </lineage>
</organism>
<dbReference type="GO" id="GO:0030288">
    <property type="term" value="C:outer membrane-bounded periplasmic space"/>
    <property type="evidence" value="ECO:0007669"/>
    <property type="project" value="TreeGrafter"/>
</dbReference>
<keyword evidence="3" id="KW-0813">Transport</keyword>
<dbReference type="Gene3D" id="3.40.50.1980">
    <property type="entry name" value="Nitrogenase molybdenum iron protein domain"/>
    <property type="match status" value="2"/>
</dbReference>
<gene>
    <name evidence="6" type="primary">fhuD</name>
    <name evidence="6" type="ORF">HMPREF9388_0184</name>
</gene>
<dbReference type="HOGENOM" id="CLU_038034_0_1_9"/>
<evidence type="ECO:0000256" key="3">
    <source>
        <dbReference type="ARBA" id="ARBA00022448"/>
    </source>
</evidence>
<dbReference type="Pfam" id="PF01497">
    <property type="entry name" value="Peripla_BP_2"/>
    <property type="match status" value="1"/>
</dbReference>
<feature type="domain" description="Fe/B12 periplasmic-binding" evidence="5">
    <location>
        <begin position="72"/>
        <end position="325"/>
    </location>
</feature>
<reference evidence="6 7" key="1">
    <citation type="submission" date="2011-01" db="EMBL/GenBank/DDBJ databases">
        <authorList>
            <person name="Muzny D."/>
            <person name="Qin X."/>
            <person name="Deng J."/>
            <person name="Jiang H."/>
            <person name="Liu Y."/>
            <person name="Qu J."/>
            <person name="Song X.-Z."/>
            <person name="Zhang L."/>
            <person name="Thornton R."/>
            <person name="Coyle M."/>
            <person name="Francisco L."/>
            <person name="Jackson L."/>
            <person name="Javaid M."/>
            <person name="Korchina V."/>
            <person name="Kovar C."/>
            <person name="Mata R."/>
            <person name="Mathew T."/>
            <person name="Ngo R."/>
            <person name="Nguyen L."/>
            <person name="Nguyen N."/>
            <person name="Okwuonu G."/>
            <person name="Ongeri F."/>
            <person name="Pham C."/>
            <person name="Simmons D."/>
            <person name="Wilczek-Boney K."/>
            <person name="Hale W."/>
            <person name="Jakkamsetti A."/>
            <person name="Pham P."/>
            <person name="Ruth R."/>
            <person name="San Lucas F."/>
            <person name="Warren J."/>
            <person name="Zhang J."/>
            <person name="Zhao Z."/>
            <person name="Zhou C."/>
            <person name="Zhu D."/>
            <person name="Lee S."/>
            <person name="Bess C."/>
            <person name="Blankenburg K."/>
            <person name="Forbes L."/>
            <person name="Fu Q."/>
            <person name="Gubbala S."/>
            <person name="Hirani K."/>
            <person name="Jayaseelan J.C."/>
            <person name="Lara F."/>
            <person name="Munidasa M."/>
            <person name="Palculict T."/>
            <person name="Patil S."/>
            <person name="Pu L.-L."/>
            <person name="Saada N."/>
            <person name="Tang L."/>
            <person name="Weissenberger G."/>
            <person name="Zhu Y."/>
            <person name="Hemphill L."/>
            <person name="Shang Y."/>
            <person name="Youmans B."/>
            <person name="Ayvaz T."/>
            <person name="Ross M."/>
            <person name="Santibanez J."/>
            <person name="Aqrawi P."/>
            <person name="Gross S."/>
            <person name="Joshi V."/>
            <person name="Fowler G."/>
            <person name="Nazareth L."/>
            <person name="Reid J."/>
            <person name="Worley K."/>
            <person name="Petrosino J."/>
            <person name="Highlander S."/>
            <person name="Gibbs R."/>
        </authorList>
    </citation>
    <scope>NUCLEOTIDE SEQUENCE [LARGE SCALE GENOMIC DNA]</scope>
    <source>
        <strain evidence="6 7">SK353</strain>
    </source>
</reference>
<evidence type="ECO:0000313" key="7">
    <source>
        <dbReference type="Proteomes" id="UP000004185"/>
    </source>
</evidence>
<dbReference type="PATRIC" id="fig|888815.3.peg.182"/>
<dbReference type="InterPro" id="IPR051313">
    <property type="entry name" value="Bact_iron-sidero_bind"/>
</dbReference>